<evidence type="ECO:0000313" key="1">
    <source>
        <dbReference type="EMBL" id="KRO62002.1"/>
    </source>
</evidence>
<comment type="caution">
    <text evidence="1">The sequence shown here is derived from an EMBL/GenBank/DDBJ whole genome shotgun (WGS) entry which is preliminary data.</text>
</comment>
<dbReference type="Proteomes" id="UP000051269">
    <property type="component" value="Unassembled WGS sequence"/>
</dbReference>
<name>A0A0R2RLI7_9BACT</name>
<dbReference type="EMBL" id="LIBO01000157">
    <property type="protein sequence ID" value="KRO62002.1"/>
    <property type="molecule type" value="Genomic_DNA"/>
</dbReference>
<protein>
    <submittedName>
        <fullName evidence="1">Uncharacterized protein</fullName>
    </submittedName>
</protein>
<proteinExistence type="predicted"/>
<accession>A0A0R2RLI7</accession>
<dbReference type="AntiFam" id="ANF00159">
    <property type="entry name" value="Shadow ORF (opposite uvrA)"/>
</dbReference>
<evidence type="ECO:0000313" key="2">
    <source>
        <dbReference type="Proteomes" id="UP000051269"/>
    </source>
</evidence>
<reference evidence="1 2" key="1">
    <citation type="submission" date="2015-10" db="EMBL/GenBank/DDBJ databases">
        <title>Metagenome-Assembled Genomes uncover a global brackish microbiome.</title>
        <authorList>
            <person name="Hugerth L.W."/>
            <person name="Larsson J."/>
            <person name="Alneberg J."/>
            <person name="Lindh M.V."/>
            <person name="Legrand C."/>
            <person name="Pinhassi J."/>
            <person name="Andersson A.F."/>
        </authorList>
    </citation>
    <scope>NUCLEOTIDE SEQUENCE [LARGE SCALE GENOMIC DNA]</scope>
    <source>
        <strain evidence="1">BACL18 MAG-120507-bin52</strain>
    </source>
</reference>
<sequence>MAVGSLNPEPRVTFLWAGAPSGQGNGAAAGEIGAGGGVFDFRESGGRAGVEKLAAFAPRTGAEFENVFGGADDGFIVFDHENGVAGGAKFAEEIEEASGVAGVEADAGFVEDKEGAGQTRAEASGEVDALEFSAGESSGRAIEREVAETHAEKKAEAMANILQGRLGGGVFGFYLLQEVGKIGQRKRVEFGHGFAGEAPEGRFGPVPLTTAGGTGTVGAVAGEENSDMHFVSFRFEPTKETANTVPVA</sequence>
<organism evidence="1 2">
    <name type="scientific">Verrucomicrobia subdivision 6 bacterium BACL9 MAG-120507-bin52</name>
    <dbReference type="NCBI Taxonomy" id="1655590"/>
    <lineage>
        <taxon>Bacteria</taxon>
        <taxon>Pseudomonadati</taxon>
        <taxon>Verrucomicrobiota</taxon>
        <taxon>Verrucomicrobiia</taxon>
        <taxon>Verrucomicrobiales</taxon>
        <taxon>Verrucomicrobia subdivision 6</taxon>
    </lineage>
</organism>
<gene>
    <name evidence="1" type="ORF">ABR82_08495</name>
</gene>
<dbReference type="AlphaFoldDB" id="A0A0R2RLI7"/>